<feature type="coiled-coil region" evidence="1">
    <location>
        <begin position="134"/>
        <end position="161"/>
    </location>
</feature>
<protein>
    <recommendedName>
        <fullName evidence="2">FtsK gamma domain-containing protein</fullName>
    </recommendedName>
</protein>
<sequence>MNNERDIDINKLINSIDLEPEILKYMKILCEYNHRNVSVSNIQTYLRVGYNKAKRIIKKLEDLNIVGPYQGNKPRDLLVDINVLERLSAQMSMEINKLKWSKRKEKERNGDLGQQELFYTGSNESDSYYNNLENEKLKEEVIKLRKEKIALEKENSILLKERETTIDNYQLIERSKYKAELDYQLGLKVRENELIVDELLNNTTIIENLQGQYEKQYNTVLEEVENLRRKLKDQEESLSMFKLKHFKIARSIVISTKGFISLLQEVKIRRSSVSTSKNKGEFIHSDMIAELLDITEEALNDLVPICGDRIFGDDNSEGENSGNELSFIMRRFKHITNNYLIKFQKVFVDRGIVPPCNTVLNQINTLIRYREINGIPIYHLHLLYYLALVLAVIAEYEKFEGVGPDFIIEKNKRRVDLAYAKLDDLTREKFPTVKSYIIDKLAKYSQLGKLPKNLYVNEYTQEELTVFNLFVADKFIYDESILETINDYTLFYLCGDKNSGVYKFGVTNDDDATSRIKEHTKTAKKIGIEKMVSLIELKTPHALTIENYFKDKFKQFAERLDFGGPEWVKLITAEEVDFILNGVWESDSQLRYIMSYSFDYFK</sequence>
<evidence type="ECO:0000313" key="4">
    <source>
        <dbReference type="Proteomes" id="UP000480185"/>
    </source>
</evidence>
<proteinExistence type="predicted"/>
<dbReference type="AlphaFoldDB" id="A0A6G1X6X9"/>
<feature type="domain" description="FtsK gamma" evidence="2">
    <location>
        <begin position="19"/>
        <end position="82"/>
    </location>
</feature>
<accession>A0A6G1X6X9</accession>
<dbReference type="Proteomes" id="UP000480185">
    <property type="component" value="Unassembled WGS sequence"/>
</dbReference>
<organism evidence="3 4">
    <name type="scientific">Salinibacillus xinjiangensis</name>
    <dbReference type="NCBI Taxonomy" id="1229268"/>
    <lineage>
        <taxon>Bacteria</taxon>
        <taxon>Bacillati</taxon>
        <taxon>Bacillota</taxon>
        <taxon>Bacilli</taxon>
        <taxon>Bacillales</taxon>
        <taxon>Bacillaceae</taxon>
        <taxon>Salinibacillus</taxon>
    </lineage>
</organism>
<dbReference type="Pfam" id="PF09397">
    <property type="entry name" value="FtsK_gamma"/>
    <property type="match status" value="1"/>
</dbReference>
<dbReference type="InterPro" id="IPR036390">
    <property type="entry name" value="WH_DNA-bd_sf"/>
</dbReference>
<keyword evidence="1" id="KW-0175">Coiled coil</keyword>
<gene>
    <name evidence="3" type="ORF">GH754_10420</name>
</gene>
<feature type="coiled-coil region" evidence="1">
    <location>
        <begin position="210"/>
        <end position="244"/>
    </location>
</feature>
<dbReference type="InterPro" id="IPR036388">
    <property type="entry name" value="WH-like_DNA-bd_sf"/>
</dbReference>
<dbReference type="SMART" id="SM00843">
    <property type="entry name" value="Ftsk_gamma"/>
    <property type="match status" value="1"/>
</dbReference>
<dbReference type="RefSeq" id="WP_153728636.1">
    <property type="nucleotide sequence ID" value="NZ_WJNH01000006.1"/>
</dbReference>
<dbReference type="InterPro" id="IPR018541">
    <property type="entry name" value="Ftsk_gamma"/>
</dbReference>
<evidence type="ECO:0000259" key="2">
    <source>
        <dbReference type="SMART" id="SM00843"/>
    </source>
</evidence>
<evidence type="ECO:0000313" key="3">
    <source>
        <dbReference type="EMBL" id="MRG86724.1"/>
    </source>
</evidence>
<dbReference type="SUPFAM" id="SSF46785">
    <property type="entry name" value="Winged helix' DNA-binding domain"/>
    <property type="match status" value="1"/>
</dbReference>
<reference evidence="3 4" key="1">
    <citation type="submission" date="2019-11" db="EMBL/GenBank/DDBJ databases">
        <authorList>
            <person name="Li J."/>
        </authorList>
    </citation>
    <scope>NUCLEOTIDE SEQUENCE [LARGE SCALE GENOMIC DNA]</scope>
    <source>
        <strain evidence="3 4">J4</strain>
    </source>
</reference>
<dbReference type="EMBL" id="WJNH01000006">
    <property type="protein sequence ID" value="MRG86724.1"/>
    <property type="molecule type" value="Genomic_DNA"/>
</dbReference>
<keyword evidence="4" id="KW-1185">Reference proteome</keyword>
<comment type="caution">
    <text evidence="3">The sequence shown here is derived from an EMBL/GenBank/DDBJ whole genome shotgun (WGS) entry which is preliminary data.</text>
</comment>
<dbReference type="Gene3D" id="1.10.10.10">
    <property type="entry name" value="Winged helix-like DNA-binding domain superfamily/Winged helix DNA-binding domain"/>
    <property type="match status" value="1"/>
</dbReference>
<name>A0A6G1X6X9_9BACI</name>
<evidence type="ECO:0000256" key="1">
    <source>
        <dbReference type="SAM" id="Coils"/>
    </source>
</evidence>